<dbReference type="STRING" id="863227.GCA_000373005_02613"/>
<dbReference type="AlphaFoldDB" id="A0A2N7X7Z6"/>
<protein>
    <recommendedName>
        <fullName evidence="5">Porin</fullName>
    </recommendedName>
</protein>
<evidence type="ECO:0000313" key="3">
    <source>
        <dbReference type="EMBL" id="PMS37754.1"/>
    </source>
</evidence>
<organism evidence="3 4">
    <name type="scientific">Trinickia symbiotica</name>
    <dbReference type="NCBI Taxonomy" id="863227"/>
    <lineage>
        <taxon>Bacteria</taxon>
        <taxon>Pseudomonadati</taxon>
        <taxon>Pseudomonadota</taxon>
        <taxon>Betaproteobacteria</taxon>
        <taxon>Burkholderiales</taxon>
        <taxon>Burkholderiaceae</taxon>
        <taxon>Trinickia</taxon>
    </lineage>
</organism>
<dbReference type="OrthoDB" id="8741777at2"/>
<dbReference type="InterPro" id="IPR000758">
    <property type="entry name" value="Enterovir_OMP"/>
</dbReference>
<feature type="chain" id="PRO_5014815126" description="Porin" evidence="2">
    <location>
        <begin position="28"/>
        <end position="330"/>
    </location>
</feature>
<sequence>MAVGGRRQRASRAFAIILSVASGAACAQEFSALAGGSRFNGPSESSYAWGFSYLQSLDAYNSLSYSWLNEGHFPGHHRDGFALQYWRRAWFFDRKLALGAGIGGYFFFDTTAADAPRRYSDVHGIALIYSVSATYYPNPRWFYQLSVNRTYSRNSINTTTALAGIGYRLDALPATHTSFDGTRPGPGSGDELTVYYGRTEVNSLSSPGSWARGVEYRHGFGPYVDATVSWLDEGKTVLTRRNGAAVQAWLGRSFFGNTLRLAVGAGPYVAVDTYRASGTTQTGDKVSILVTMSASYQMTRHWLVRASWNRVLTGYDKDSDIYLAGVGYRF</sequence>
<evidence type="ECO:0000256" key="2">
    <source>
        <dbReference type="SAM" id="SignalP"/>
    </source>
</evidence>
<dbReference type="PROSITE" id="PS51257">
    <property type="entry name" value="PROKAR_LIPOPROTEIN"/>
    <property type="match status" value="1"/>
</dbReference>
<dbReference type="GO" id="GO:0044384">
    <property type="term" value="C:host outer membrane"/>
    <property type="evidence" value="ECO:0007669"/>
    <property type="project" value="InterPro"/>
</dbReference>
<gene>
    <name evidence="3" type="ORF">C0Z20_07340</name>
</gene>
<dbReference type="GO" id="GO:0009279">
    <property type="term" value="C:cell outer membrane"/>
    <property type="evidence" value="ECO:0007669"/>
    <property type="project" value="UniProtKB-SubCell"/>
</dbReference>
<proteinExistence type="predicted"/>
<keyword evidence="4" id="KW-1185">Reference proteome</keyword>
<reference evidence="3 4" key="1">
    <citation type="submission" date="2018-01" db="EMBL/GenBank/DDBJ databases">
        <title>Whole genome analyses suggest that Burkholderia sensu lato contains two further novel genera in the rhizoxinica-symbiotica group Mycetohabitans gen. nov., and Trinickia gen. nov.: implications for the evolution of diazotrophy and nodulation in the Burkholderiaceae.</title>
        <authorList>
            <person name="Estrada-de los Santos P."/>
            <person name="Palmer M."/>
            <person name="Chavez-Ramirez B."/>
            <person name="Beukes C."/>
            <person name="Steenkamp E.T."/>
            <person name="Hirsch A.M."/>
            <person name="Manyaka P."/>
            <person name="Maluk M."/>
            <person name="Lafos M."/>
            <person name="Crook M."/>
            <person name="Gross E."/>
            <person name="Simon M.F."/>
            <person name="Bueno dos Reis Junior F."/>
            <person name="Poole P.S."/>
            <person name="Venter S.N."/>
            <person name="James E.K."/>
        </authorList>
    </citation>
    <scope>NUCLEOTIDE SEQUENCE [LARGE SCALE GENOMIC DNA]</scope>
    <source>
        <strain evidence="3 4">JPY 581</strain>
    </source>
</reference>
<accession>A0A2N7X7Z6</accession>
<evidence type="ECO:0000313" key="4">
    <source>
        <dbReference type="Proteomes" id="UP000235777"/>
    </source>
</evidence>
<evidence type="ECO:0000256" key="1">
    <source>
        <dbReference type="ARBA" id="ARBA00004442"/>
    </source>
</evidence>
<dbReference type="RefSeq" id="WP_020566235.1">
    <property type="nucleotide sequence ID" value="NZ_KB890176.1"/>
</dbReference>
<feature type="signal peptide" evidence="2">
    <location>
        <begin position="1"/>
        <end position="27"/>
    </location>
</feature>
<dbReference type="EMBL" id="PNYC01000003">
    <property type="protein sequence ID" value="PMS37754.1"/>
    <property type="molecule type" value="Genomic_DNA"/>
</dbReference>
<name>A0A2N7X7Z6_9BURK</name>
<keyword evidence="2" id="KW-0732">Signal</keyword>
<comment type="subcellular location">
    <subcellularLocation>
        <location evidence="1">Cell outer membrane</location>
    </subcellularLocation>
</comment>
<dbReference type="PROSITE" id="PS00695">
    <property type="entry name" value="ENT_VIR_OMP_2"/>
    <property type="match status" value="1"/>
</dbReference>
<dbReference type="SUPFAM" id="SSF56925">
    <property type="entry name" value="OMPA-like"/>
    <property type="match status" value="1"/>
</dbReference>
<dbReference type="Proteomes" id="UP000235777">
    <property type="component" value="Unassembled WGS sequence"/>
</dbReference>
<comment type="caution">
    <text evidence="3">The sequence shown here is derived from an EMBL/GenBank/DDBJ whole genome shotgun (WGS) entry which is preliminary data.</text>
</comment>
<dbReference type="InterPro" id="IPR011250">
    <property type="entry name" value="OMP/PagP_B-barrel"/>
</dbReference>
<evidence type="ECO:0008006" key="5">
    <source>
        <dbReference type="Google" id="ProtNLM"/>
    </source>
</evidence>